<dbReference type="Pfam" id="PF22691">
    <property type="entry name" value="Thiolase_C_1"/>
    <property type="match status" value="1"/>
</dbReference>
<dbReference type="Proteomes" id="UP000015462">
    <property type="component" value="Unassembled WGS sequence"/>
</dbReference>
<dbReference type="CDD" id="cd00829">
    <property type="entry name" value="SCP-x_thiolase"/>
    <property type="match status" value="1"/>
</dbReference>
<dbReference type="PANTHER" id="PTHR42870">
    <property type="entry name" value="ACETYL-COA C-ACETYLTRANSFERASE"/>
    <property type="match status" value="1"/>
</dbReference>
<evidence type="ECO:0000259" key="1">
    <source>
        <dbReference type="Pfam" id="PF22691"/>
    </source>
</evidence>
<dbReference type="SUPFAM" id="SSF53901">
    <property type="entry name" value="Thiolase-like"/>
    <property type="match status" value="2"/>
</dbReference>
<accession>A0AB33YZY8</accession>
<comment type="caution">
    <text evidence="2">The sequence shown here is derived from an EMBL/GenBank/DDBJ whole genome shotgun (WGS) entry which is preliminary data.</text>
</comment>
<dbReference type="PANTHER" id="PTHR42870:SF1">
    <property type="entry name" value="NON-SPECIFIC LIPID-TRANSFER PROTEIN-LIKE 2"/>
    <property type="match status" value="1"/>
</dbReference>
<dbReference type="AlphaFoldDB" id="A0AB33YZY8"/>
<dbReference type="InterPro" id="IPR055140">
    <property type="entry name" value="Thiolase_C_2"/>
</dbReference>
<dbReference type="RefSeq" id="WP_016390787.1">
    <property type="nucleotide sequence ID" value="NZ_KE646810.1"/>
</dbReference>
<evidence type="ECO:0000313" key="3">
    <source>
        <dbReference type="Proteomes" id="UP000015462"/>
    </source>
</evidence>
<sequence length="387" mass="41375">MSRKPLSAVTGLGMTELCRDYTVASWELAVEAIGMAISDAGLKHHDIDGLLINKSPIEDLSAMPMDLQDYAGLRDLSLLNVVEAEGSSMIQTLQQATMAIQSGLAKKVVCVFADTPLQPGGSAAESFAIAMPMMGKLGTEVANGFYSAIAAYAMAAQRYLAVYNRTTDDLAAVAIANREWARLNPLAKIKKPMTMADHHASPWLVEPLRMLDCAYPVNGAIAVVVSDVETAKAAKEYPAYIYGMGQGHKGNTNRCGYQPEIETGAKMAAQTAFKMACVTVDDIDACEFYDAFSISTLINLEMYGFCEPGKAAQFIAEEGIGPGGQLPVNTGGGHLSGYYMQGATAVSEAVMQLHNRAEGRQLNTLNNMLVTGYGGRMQFHAALVMGR</sequence>
<keyword evidence="2" id="KW-0808">Transferase</keyword>
<dbReference type="InterPro" id="IPR002155">
    <property type="entry name" value="Thiolase"/>
</dbReference>
<evidence type="ECO:0000313" key="2">
    <source>
        <dbReference type="EMBL" id="EPD12508.1"/>
    </source>
</evidence>
<gene>
    <name evidence="2" type="ORF">L196_09429</name>
</gene>
<organism evidence="2 3">
    <name type="scientific">Cycloclasticus pugetii</name>
    <dbReference type="NCBI Taxonomy" id="34068"/>
    <lineage>
        <taxon>Bacteria</taxon>
        <taxon>Pseudomonadati</taxon>
        <taxon>Pseudomonadota</taxon>
        <taxon>Gammaproteobacteria</taxon>
        <taxon>Thiotrichales</taxon>
        <taxon>Piscirickettsiaceae</taxon>
        <taxon>Cycloclasticus</taxon>
    </lineage>
</organism>
<dbReference type="Gene3D" id="3.40.47.10">
    <property type="match status" value="1"/>
</dbReference>
<dbReference type="PIRSF" id="PIRSF000429">
    <property type="entry name" value="Ac-CoA_Ac_transf"/>
    <property type="match status" value="1"/>
</dbReference>
<proteinExistence type="predicted"/>
<keyword evidence="3" id="KW-1185">Reference proteome</keyword>
<protein>
    <submittedName>
        <fullName evidence="2">Thiolase/acyl transferase</fullName>
    </submittedName>
</protein>
<reference evidence="2 3" key="1">
    <citation type="journal article" date="2013" name="Genome Announc.">
        <title>Genome Sequence of the Pyrene- and Fluoranthene-Degrading Bacterium Cycloclasticus sp. Strain PY97M.</title>
        <authorList>
            <person name="Cui Z."/>
            <person name="Xu G."/>
            <person name="Li Q."/>
            <person name="Gao W."/>
            <person name="Zheng L."/>
        </authorList>
    </citation>
    <scope>NUCLEOTIDE SEQUENCE [LARGE SCALE GENOMIC DNA]</scope>
    <source>
        <strain evidence="2 3">PY97M</strain>
    </source>
</reference>
<dbReference type="EMBL" id="ASHL01000009">
    <property type="protein sequence ID" value="EPD12508.1"/>
    <property type="molecule type" value="Genomic_DNA"/>
</dbReference>
<dbReference type="GO" id="GO:0003988">
    <property type="term" value="F:acetyl-CoA C-acyltransferase activity"/>
    <property type="evidence" value="ECO:0007669"/>
    <property type="project" value="UniProtKB-ARBA"/>
</dbReference>
<dbReference type="InterPro" id="IPR016039">
    <property type="entry name" value="Thiolase-like"/>
</dbReference>
<name>A0AB33YZY8_9GAMM</name>
<feature type="domain" description="Thiolase C-terminal" evidence="1">
    <location>
        <begin position="262"/>
        <end position="387"/>
    </location>
</feature>